<name>A0A1J5TLE4_9ZZZZ</name>
<accession>A0A1J5TLE4</accession>
<feature type="region of interest" description="Disordered" evidence="1">
    <location>
        <begin position="1"/>
        <end position="33"/>
    </location>
</feature>
<evidence type="ECO:0000256" key="1">
    <source>
        <dbReference type="SAM" id="MobiDB-lite"/>
    </source>
</evidence>
<comment type="caution">
    <text evidence="2">The sequence shown here is derived from an EMBL/GenBank/DDBJ whole genome shotgun (WGS) entry which is preliminary data.</text>
</comment>
<reference evidence="2" key="1">
    <citation type="submission" date="2016-10" db="EMBL/GenBank/DDBJ databases">
        <title>Sequence of Gallionella enrichment culture.</title>
        <authorList>
            <person name="Poehlein A."/>
            <person name="Muehling M."/>
            <person name="Daniel R."/>
        </authorList>
    </citation>
    <scope>NUCLEOTIDE SEQUENCE</scope>
</reference>
<evidence type="ECO:0000313" key="2">
    <source>
        <dbReference type="EMBL" id="OIR17117.1"/>
    </source>
</evidence>
<dbReference type="EMBL" id="MLJW01000005">
    <property type="protein sequence ID" value="OIR17117.1"/>
    <property type="molecule type" value="Genomic_DNA"/>
</dbReference>
<protein>
    <submittedName>
        <fullName evidence="2">Uncharacterized protein</fullName>
    </submittedName>
</protein>
<proteinExistence type="predicted"/>
<dbReference type="AlphaFoldDB" id="A0A1J5TLE4"/>
<sequence>MKPGLLEIPCDSQSRDSVSPQAAQANASVQDSSVQNPNVIVSAARSPLYVDCIF</sequence>
<feature type="compositionally biased region" description="Polar residues" evidence="1">
    <location>
        <begin position="11"/>
        <end position="33"/>
    </location>
</feature>
<gene>
    <name evidence="2" type="ORF">GALL_21370</name>
</gene>
<organism evidence="2">
    <name type="scientific">mine drainage metagenome</name>
    <dbReference type="NCBI Taxonomy" id="410659"/>
    <lineage>
        <taxon>unclassified sequences</taxon>
        <taxon>metagenomes</taxon>
        <taxon>ecological metagenomes</taxon>
    </lineage>
</organism>